<proteinExistence type="predicted"/>
<evidence type="ECO:0000313" key="2">
    <source>
        <dbReference type="EMBL" id="BAK37350.1"/>
    </source>
</evidence>
<dbReference type="STRING" id="1032480.MLP_43360"/>
<sequence>MSSPAHARGALGLTAPCPGEPALGDLGLNDPEVPGVAVIADSGALSGLLAGVGEELLGRSYLRYKPGTSLIAGLRLASGPAFTYAVSAEARPKLAKLVERAPHGAVLVNSTSLLVARPAADRDLPALADPGRLSAAVGRPVETWTTLTYKPQRRWVGRPEGDPCRTGLMLRAYRPGELPAAMAGWRLAGQLAAAGIDGVRLPTTRTVSARRGLAVVSWLSGTPLDHVLSDQSRTSPSEVVLAEVGAALAHLHDALPPGTADIVVDTQALRPVLSELSAVLPALRRRTVSMLQALEARAPRIHGSRPIHGDFSADQVIVAADGRIGVTDWDRAGWGDPGADLGSLRAAGMSETAYAAVLDGYARVRAVPASTEWHGVAAAAQRLTEPLRRGREEWRSEIVDRLGRAEEQLEALVSRPGGKCV</sequence>
<dbReference type="EMBL" id="AP012204">
    <property type="protein sequence ID" value="BAK37350.1"/>
    <property type="molecule type" value="Genomic_DNA"/>
</dbReference>
<dbReference type="InterPro" id="IPR011009">
    <property type="entry name" value="Kinase-like_dom_sf"/>
</dbReference>
<evidence type="ECO:0000313" key="3">
    <source>
        <dbReference type="Proteomes" id="UP000007947"/>
    </source>
</evidence>
<dbReference type="Proteomes" id="UP000007947">
    <property type="component" value="Chromosome"/>
</dbReference>
<dbReference type="Pfam" id="PF01636">
    <property type="entry name" value="APH"/>
    <property type="match status" value="1"/>
</dbReference>
<dbReference type="OrthoDB" id="581471at2"/>
<evidence type="ECO:0000259" key="1">
    <source>
        <dbReference type="Pfam" id="PF01636"/>
    </source>
</evidence>
<dbReference type="eggNOG" id="COG2334">
    <property type="taxonomic scope" value="Bacteria"/>
</dbReference>
<dbReference type="InterPro" id="IPR002575">
    <property type="entry name" value="Aminoglycoside_PTrfase"/>
</dbReference>
<gene>
    <name evidence="2" type="ordered locus">MLP_43360</name>
</gene>
<dbReference type="SUPFAM" id="SSF56112">
    <property type="entry name" value="Protein kinase-like (PK-like)"/>
    <property type="match status" value="1"/>
</dbReference>
<dbReference type="KEGG" id="mph:MLP_43360"/>
<accession>F5XSU2</accession>
<dbReference type="HOGENOM" id="CLU_651827_0_0_11"/>
<reference evidence="2 3" key="1">
    <citation type="submission" date="2011-05" db="EMBL/GenBank/DDBJ databases">
        <title>Whole genome sequence of Microlunatus phosphovorus NM-1.</title>
        <authorList>
            <person name="Hosoyama A."/>
            <person name="Sasaki K."/>
            <person name="Harada T."/>
            <person name="Igarashi R."/>
            <person name="Kawakoshi A."/>
            <person name="Sasagawa M."/>
            <person name="Fukada J."/>
            <person name="Nakamura S."/>
            <person name="Katano Y."/>
            <person name="Hanada S."/>
            <person name="Kamagata Y."/>
            <person name="Nakamura N."/>
            <person name="Yamazaki S."/>
            <person name="Fujita N."/>
        </authorList>
    </citation>
    <scope>NUCLEOTIDE SEQUENCE [LARGE SCALE GENOMIC DNA]</scope>
    <source>
        <strain evidence="3">ATCC 700054 / DSM 10555 / JCM 9379 / NBRC 101784 / NCIMB 13414 / VKM Ac-1990 / NM-1</strain>
    </source>
</reference>
<protein>
    <recommendedName>
        <fullName evidence="1">Aminoglycoside phosphotransferase domain-containing protein</fullName>
    </recommendedName>
</protein>
<dbReference type="RefSeq" id="WP_013865184.1">
    <property type="nucleotide sequence ID" value="NC_015635.1"/>
</dbReference>
<keyword evidence="3" id="KW-1185">Reference proteome</keyword>
<dbReference type="Gene3D" id="3.90.1200.10">
    <property type="match status" value="1"/>
</dbReference>
<organism evidence="2 3">
    <name type="scientific">Microlunatus phosphovorus (strain ATCC 700054 / DSM 10555 / JCM 9379 / NBRC 101784 / NCIMB 13414 / VKM Ac-1990 / NM-1)</name>
    <dbReference type="NCBI Taxonomy" id="1032480"/>
    <lineage>
        <taxon>Bacteria</taxon>
        <taxon>Bacillati</taxon>
        <taxon>Actinomycetota</taxon>
        <taxon>Actinomycetes</taxon>
        <taxon>Propionibacteriales</taxon>
        <taxon>Propionibacteriaceae</taxon>
        <taxon>Microlunatus</taxon>
    </lineage>
</organism>
<dbReference type="AlphaFoldDB" id="F5XSU2"/>
<feature type="domain" description="Aminoglycoside phosphotransferase" evidence="1">
    <location>
        <begin position="168"/>
        <end position="365"/>
    </location>
</feature>
<name>F5XSU2_MICPN</name>